<dbReference type="SMART" id="SM00849">
    <property type="entry name" value="Lactamase_B"/>
    <property type="match status" value="1"/>
</dbReference>
<dbReference type="EMBL" id="WIND01000002">
    <property type="protein sequence ID" value="MSU88937.1"/>
    <property type="molecule type" value="Genomic_DNA"/>
</dbReference>
<evidence type="ECO:0000256" key="4">
    <source>
        <dbReference type="ARBA" id="ARBA00022833"/>
    </source>
</evidence>
<keyword evidence="1" id="KW-0540">Nuclease</keyword>
<dbReference type="GO" id="GO:0004527">
    <property type="term" value="F:exonuclease activity"/>
    <property type="evidence" value="ECO:0007669"/>
    <property type="project" value="UniProtKB-KW"/>
</dbReference>
<dbReference type="InterPro" id="IPR055132">
    <property type="entry name" value="RNase_J_b_CASP"/>
</dbReference>
<dbReference type="PANTHER" id="PTHR43694">
    <property type="entry name" value="RIBONUCLEASE J"/>
    <property type="match status" value="1"/>
</dbReference>
<evidence type="ECO:0000313" key="8">
    <source>
        <dbReference type="EMBL" id="MSU88937.1"/>
    </source>
</evidence>
<feature type="domain" description="Metallo-beta-lactamase" evidence="7">
    <location>
        <begin position="19"/>
        <end position="219"/>
    </location>
</feature>
<keyword evidence="3 8" id="KW-0378">Hydrolase</keyword>
<dbReference type="GO" id="GO:0046872">
    <property type="term" value="F:metal ion binding"/>
    <property type="evidence" value="ECO:0007669"/>
    <property type="project" value="UniProtKB-KW"/>
</dbReference>
<keyword evidence="5" id="KW-0269">Exonuclease</keyword>
<evidence type="ECO:0000259" key="7">
    <source>
        <dbReference type="SMART" id="SM00849"/>
    </source>
</evidence>
<gene>
    <name evidence="8" type="ORF">GE300_04775</name>
</gene>
<reference evidence="8 9" key="1">
    <citation type="submission" date="2019-10" db="EMBL/GenBank/DDBJ databases">
        <title>Cognatihalovulum marinum gen. nov. sp. nov., a new member of the family Rhodobacteraceae isolated from deep seawater of the Northwest Indian Ocean.</title>
        <authorList>
            <person name="Ruan C."/>
            <person name="Wang J."/>
            <person name="Zheng X."/>
            <person name="Song L."/>
            <person name="Zhu Y."/>
            <person name="Huang Y."/>
            <person name="Lu Z."/>
            <person name="Du W."/>
            <person name="Huang L."/>
            <person name="Dai X."/>
        </authorList>
    </citation>
    <scope>NUCLEOTIDE SEQUENCE [LARGE SCALE GENOMIC DNA]</scope>
    <source>
        <strain evidence="8 9">2CG4</strain>
    </source>
</reference>
<dbReference type="Gene3D" id="3.40.50.10710">
    <property type="entry name" value="Metallo-hydrolase/oxidoreductase"/>
    <property type="match status" value="1"/>
</dbReference>
<dbReference type="Pfam" id="PF00753">
    <property type="entry name" value="Lactamase_B"/>
    <property type="match status" value="1"/>
</dbReference>
<dbReference type="AlphaFoldDB" id="A0A6L5YXH9"/>
<keyword evidence="2" id="KW-0479">Metal-binding</keyword>
<proteinExistence type="predicted"/>
<dbReference type="CDD" id="cd07714">
    <property type="entry name" value="RNaseJ_MBL-fold"/>
    <property type="match status" value="1"/>
</dbReference>
<evidence type="ECO:0000256" key="5">
    <source>
        <dbReference type="ARBA" id="ARBA00022839"/>
    </source>
</evidence>
<dbReference type="PANTHER" id="PTHR43694:SF1">
    <property type="entry name" value="RIBONUCLEASE J"/>
    <property type="match status" value="1"/>
</dbReference>
<dbReference type="RefSeq" id="WP_154445403.1">
    <property type="nucleotide sequence ID" value="NZ_WIND01000002.1"/>
</dbReference>
<dbReference type="InterPro" id="IPR042173">
    <property type="entry name" value="RNase_J_2"/>
</dbReference>
<dbReference type="Gene3D" id="3.60.15.10">
    <property type="entry name" value="Ribonuclease Z/Hydroxyacylglutathione hydrolase-like"/>
    <property type="match status" value="1"/>
</dbReference>
<keyword evidence="9" id="KW-1185">Reference proteome</keyword>
<dbReference type="Pfam" id="PF22505">
    <property type="entry name" value="RNase_J_b_CASP"/>
    <property type="match status" value="1"/>
</dbReference>
<dbReference type="Pfam" id="PF07521">
    <property type="entry name" value="RMMBL"/>
    <property type="match status" value="1"/>
</dbReference>
<evidence type="ECO:0000256" key="1">
    <source>
        <dbReference type="ARBA" id="ARBA00022722"/>
    </source>
</evidence>
<dbReference type="InterPro" id="IPR011108">
    <property type="entry name" value="RMMBL"/>
</dbReference>
<keyword evidence="6" id="KW-0694">RNA-binding</keyword>
<sequence length="557" mass="59664">MTNDPKLTYLALGGAGEIGMNMYLYGYGPVGAQRFILVDTGVTFPDMDGSPGVDLIMADPGFIAARADRLDGILITHAHEDHVGALGHLWPRLQAPVYARRFTALIAQQKLERAGQDPKIVRTAPAWPETVEIGPFRVGFVPVSHSIPEASALVIDTPAGRILHTGDLKLDQTPLVGEPWDPARFRSIGDDGVKALVCDSTNVFSPHHGRSEADIVGPVEALMAEAKGLVVATTFASNIARLRTLAQAAHDQGRSVVVLGRAMNQMIQNGFATDVLPDFPPVVDVQDAEGIARGNLFMLATGSQGERRAATAQLASQGYRGFRLKQGDTFLFSSKTIPGNEKSVGRILNQLSEQGVRVIDDSDGRYHVSGHANRPDLEQVHTLVRPANVIPMHGEHRHLVSHAELARSHGRTGVVAANGAVVDLTGPEAEVIDQVETGRLYLDGRVLIGAMDGVVRERMRMALRGHVIVSVLLEGDGSMADAPWAEIVGLPETGAGRKPVAEMIEQAVDAALSGAKRAALRDDAEVEKLVERAVRTAADELVGKKPVTTVLINRFEG</sequence>
<dbReference type="InterPro" id="IPR036866">
    <property type="entry name" value="RibonucZ/Hydroxyglut_hydro"/>
</dbReference>
<keyword evidence="4" id="KW-0862">Zinc</keyword>
<organism evidence="8 9">
    <name type="scientific">Halovulum marinum</name>
    <dbReference type="NCBI Taxonomy" id="2662447"/>
    <lineage>
        <taxon>Bacteria</taxon>
        <taxon>Pseudomonadati</taxon>
        <taxon>Pseudomonadota</taxon>
        <taxon>Alphaproteobacteria</taxon>
        <taxon>Rhodobacterales</taxon>
        <taxon>Paracoccaceae</taxon>
        <taxon>Halovulum</taxon>
    </lineage>
</organism>
<dbReference type="Gene3D" id="3.10.20.580">
    <property type="match status" value="1"/>
</dbReference>
<protein>
    <submittedName>
        <fullName evidence="8">MBL fold metallo-hydrolase</fullName>
    </submittedName>
</protein>
<evidence type="ECO:0000256" key="3">
    <source>
        <dbReference type="ARBA" id="ARBA00022801"/>
    </source>
</evidence>
<comment type="caution">
    <text evidence="8">The sequence shown here is derived from an EMBL/GenBank/DDBJ whole genome shotgun (WGS) entry which is preliminary data.</text>
</comment>
<dbReference type="Pfam" id="PF17770">
    <property type="entry name" value="RNase_J_C"/>
    <property type="match status" value="1"/>
</dbReference>
<dbReference type="SUPFAM" id="SSF56281">
    <property type="entry name" value="Metallo-hydrolase/oxidoreductase"/>
    <property type="match status" value="1"/>
</dbReference>
<evidence type="ECO:0000313" key="9">
    <source>
        <dbReference type="Proteomes" id="UP000474957"/>
    </source>
</evidence>
<name>A0A6L5YXH9_9RHOB</name>
<evidence type="ECO:0000256" key="6">
    <source>
        <dbReference type="ARBA" id="ARBA00022884"/>
    </source>
</evidence>
<dbReference type="InterPro" id="IPR001279">
    <property type="entry name" value="Metallo-B-lactamas"/>
</dbReference>
<accession>A0A6L5YXH9</accession>
<evidence type="ECO:0000256" key="2">
    <source>
        <dbReference type="ARBA" id="ARBA00022723"/>
    </source>
</evidence>
<dbReference type="GO" id="GO:0003723">
    <property type="term" value="F:RNA binding"/>
    <property type="evidence" value="ECO:0007669"/>
    <property type="project" value="UniProtKB-KW"/>
</dbReference>
<dbReference type="InterPro" id="IPR041636">
    <property type="entry name" value="RNase_J_C"/>
</dbReference>
<dbReference type="Proteomes" id="UP000474957">
    <property type="component" value="Unassembled WGS sequence"/>
</dbReference>